<dbReference type="EMBL" id="AUPL01003274">
    <property type="protein sequence ID" value="ESL09013.1"/>
    <property type="molecule type" value="Genomic_DNA"/>
</dbReference>
<evidence type="ECO:0000313" key="2">
    <source>
        <dbReference type="EMBL" id="ESL09013.1"/>
    </source>
</evidence>
<organism evidence="2 3">
    <name type="scientific">Trypanosoma rangeli SC58</name>
    <dbReference type="NCBI Taxonomy" id="429131"/>
    <lineage>
        <taxon>Eukaryota</taxon>
        <taxon>Discoba</taxon>
        <taxon>Euglenozoa</taxon>
        <taxon>Kinetoplastea</taxon>
        <taxon>Metakinetoplastina</taxon>
        <taxon>Trypanosomatida</taxon>
        <taxon>Trypanosomatidae</taxon>
        <taxon>Trypanosoma</taxon>
        <taxon>Herpetosoma</taxon>
    </lineage>
</organism>
<feature type="compositionally biased region" description="Acidic residues" evidence="1">
    <location>
        <begin position="21"/>
        <end position="30"/>
    </location>
</feature>
<comment type="caution">
    <text evidence="2">The sequence shown here is derived from an EMBL/GenBank/DDBJ whole genome shotgun (WGS) entry which is preliminary data.</text>
</comment>
<dbReference type="OrthoDB" id="241192at2759"/>
<feature type="region of interest" description="Disordered" evidence="1">
    <location>
        <begin position="1"/>
        <end position="30"/>
    </location>
</feature>
<proteinExistence type="predicted"/>
<dbReference type="VEuPathDB" id="TriTrypDB:TRSC58_03274"/>
<protein>
    <submittedName>
        <fullName evidence="2">Uncharacterized protein</fullName>
    </submittedName>
</protein>
<name>A0A061J0T5_TRYRA</name>
<reference evidence="2 3" key="1">
    <citation type="submission" date="2013-07" db="EMBL/GenBank/DDBJ databases">
        <authorList>
            <person name="Stoco P.H."/>
            <person name="Wagner G."/>
            <person name="Gerber A."/>
            <person name="Zaha A."/>
            <person name="Thompson C."/>
            <person name="Bartholomeu D.C."/>
            <person name="Luckemeyer D.D."/>
            <person name="Bahia D."/>
            <person name="Loreto E."/>
            <person name="Prestes E.B."/>
            <person name="Lima F.M."/>
            <person name="Rodrigues-Luiz G."/>
            <person name="Vallejo G.A."/>
            <person name="Filho J.F."/>
            <person name="Monteiro K.M."/>
            <person name="Tyler K.M."/>
            <person name="de Almeida L.G."/>
            <person name="Ortiz M.F."/>
            <person name="Siervo M.A."/>
            <person name="de Moraes M.H."/>
            <person name="Cunha O.L."/>
            <person name="Mendonca-Neto R."/>
            <person name="Silva R."/>
            <person name="Teixeira S.M."/>
            <person name="Murta S.M."/>
            <person name="Sincero T.C."/>
            <person name="Mendes T.A."/>
            <person name="Urmenyi T.P."/>
            <person name="Silva V.G."/>
            <person name="da Rocha W.D."/>
            <person name="Andersson B."/>
            <person name="Romanha A.J."/>
            <person name="Steindel M."/>
            <person name="de Vasconcelos A.T."/>
            <person name="Grisard E.C."/>
        </authorList>
    </citation>
    <scope>NUCLEOTIDE SEQUENCE [LARGE SCALE GENOMIC DNA]</scope>
    <source>
        <strain evidence="2 3">SC58</strain>
    </source>
</reference>
<keyword evidence="3" id="KW-1185">Reference proteome</keyword>
<evidence type="ECO:0000313" key="3">
    <source>
        <dbReference type="Proteomes" id="UP000031737"/>
    </source>
</evidence>
<gene>
    <name evidence="2" type="ORF">TRSC58_03274</name>
</gene>
<sequence>MANGSQSHTCGSKEANRAGDDNVDDSFFDGSDSDDELFLAACVEEQLLMPFSCFTEKDLLSVLDAPTSQGGPVCMSPEDAPPKEMRLEGPGVLRGVRIPTPKQKKETRTCRGNQNSKVKNVPLETKRKEKPTNSSTHQPRRVRINRAMKALTQDDLLNDDDYRR</sequence>
<accession>A0A061J0T5</accession>
<dbReference type="AlphaFoldDB" id="A0A061J0T5"/>
<feature type="region of interest" description="Disordered" evidence="1">
    <location>
        <begin position="66"/>
        <end position="164"/>
    </location>
</feature>
<dbReference type="Proteomes" id="UP000031737">
    <property type="component" value="Unassembled WGS sequence"/>
</dbReference>
<feature type="compositionally biased region" description="Polar residues" evidence="1">
    <location>
        <begin position="1"/>
        <end position="10"/>
    </location>
</feature>
<evidence type="ECO:0000256" key="1">
    <source>
        <dbReference type="SAM" id="MobiDB-lite"/>
    </source>
</evidence>